<evidence type="ECO:0000313" key="1">
    <source>
        <dbReference type="EMBL" id="MDV4343482.1"/>
    </source>
</evidence>
<proteinExistence type="predicted"/>
<reference evidence="1 2" key="1">
    <citation type="submission" date="2020-05" db="EMBL/GenBank/DDBJ databases">
        <title>Isolation and characterization of methanoarchaea from a cold seep at offshore SW Taiwan.</title>
        <authorList>
            <person name="Chen Y.-W."/>
            <person name="Chen S.-C."/>
            <person name="Lai M.-C."/>
        </authorList>
    </citation>
    <scope>NUCLEOTIDE SEQUENCE [LARGE SCALE GENOMIC DNA]</scope>
    <source>
        <strain evidence="1 2">YWC-01</strain>
    </source>
</reference>
<sequence length="62" mass="6839">MSAAEVDGFAIGRALVRAWKRYPAYKDSGVEFPYYGIEFVGTSAMYYTSPQRPQMSAGHSPA</sequence>
<accession>A0ABU3Z3U3</accession>
<protein>
    <submittedName>
        <fullName evidence="1">Uncharacterized protein</fullName>
    </submittedName>
</protein>
<evidence type="ECO:0000313" key="2">
    <source>
        <dbReference type="Proteomes" id="UP001273768"/>
    </source>
</evidence>
<dbReference type="EMBL" id="JABFFQ010000008">
    <property type="protein sequence ID" value="MDV4343482.1"/>
    <property type="molecule type" value="Genomic_DNA"/>
</dbReference>
<organism evidence="1 2">
    <name type="scientific">Methanoculleus nereidis</name>
    <dbReference type="NCBI Taxonomy" id="2735141"/>
    <lineage>
        <taxon>Archaea</taxon>
        <taxon>Methanobacteriati</taxon>
        <taxon>Methanobacteriota</taxon>
        <taxon>Stenosarchaea group</taxon>
        <taxon>Methanomicrobia</taxon>
        <taxon>Methanomicrobiales</taxon>
        <taxon>Methanomicrobiaceae</taxon>
        <taxon>Methanoculleus</taxon>
    </lineage>
</organism>
<keyword evidence="2" id="KW-1185">Reference proteome</keyword>
<name>A0ABU3Z3U3_9EURY</name>
<gene>
    <name evidence="1" type="ORF">HL657_09950</name>
</gene>
<dbReference type="Proteomes" id="UP001273768">
    <property type="component" value="Unassembled WGS sequence"/>
</dbReference>
<comment type="caution">
    <text evidence="1">The sequence shown here is derived from an EMBL/GenBank/DDBJ whole genome shotgun (WGS) entry which is preliminary data.</text>
</comment>
<dbReference type="RefSeq" id="WP_317296664.1">
    <property type="nucleotide sequence ID" value="NZ_JABFFQ010000008.1"/>
</dbReference>